<feature type="domain" description="Kazal-like" evidence="2">
    <location>
        <begin position="27"/>
        <end position="86"/>
    </location>
</feature>
<name>A0AAW1V411_9CUCU</name>
<dbReference type="EMBL" id="JARQZJ010000113">
    <property type="protein sequence ID" value="KAK9887538.1"/>
    <property type="molecule type" value="Genomic_DNA"/>
</dbReference>
<dbReference type="Proteomes" id="UP001431783">
    <property type="component" value="Unassembled WGS sequence"/>
</dbReference>
<evidence type="ECO:0000259" key="2">
    <source>
        <dbReference type="PROSITE" id="PS51465"/>
    </source>
</evidence>
<keyword evidence="4" id="KW-1185">Reference proteome</keyword>
<comment type="caution">
    <text evidence="3">The sequence shown here is derived from an EMBL/GenBank/DDBJ whole genome shotgun (WGS) entry which is preliminary data.</text>
</comment>
<protein>
    <recommendedName>
        <fullName evidence="2">Kazal-like domain-containing protein</fullName>
    </recommendedName>
</protein>
<accession>A0AAW1V411</accession>
<dbReference type="CDD" id="cd00104">
    <property type="entry name" value="KAZAL_FS"/>
    <property type="match status" value="1"/>
</dbReference>
<dbReference type="AlphaFoldDB" id="A0AAW1V411"/>
<dbReference type="InterPro" id="IPR036058">
    <property type="entry name" value="Kazal_dom_sf"/>
</dbReference>
<dbReference type="SMART" id="SM00280">
    <property type="entry name" value="KAZAL"/>
    <property type="match status" value="1"/>
</dbReference>
<feature type="chain" id="PRO_5043407838" description="Kazal-like domain-containing protein" evidence="1">
    <location>
        <begin position="20"/>
        <end position="97"/>
    </location>
</feature>
<evidence type="ECO:0000313" key="3">
    <source>
        <dbReference type="EMBL" id="KAK9887538.1"/>
    </source>
</evidence>
<feature type="signal peptide" evidence="1">
    <location>
        <begin position="1"/>
        <end position="19"/>
    </location>
</feature>
<dbReference type="PROSITE" id="PS51465">
    <property type="entry name" value="KAZAL_2"/>
    <property type="match status" value="1"/>
</dbReference>
<organism evidence="3 4">
    <name type="scientific">Henosepilachna vigintioctopunctata</name>
    <dbReference type="NCBI Taxonomy" id="420089"/>
    <lineage>
        <taxon>Eukaryota</taxon>
        <taxon>Metazoa</taxon>
        <taxon>Ecdysozoa</taxon>
        <taxon>Arthropoda</taxon>
        <taxon>Hexapoda</taxon>
        <taxon>Insecta</taxon>
        <taxon>Pterygota</taxon>
        <taxon>Neoptera</taxon>
        <taxon>Endopterygota</taxon>
        <taxon>Coleoptera</taxon>
        <taxon>Polyphaga</taxon>
        <taxon>Cucujiformia</taxon>
        <taxon>Coccinelloidea</taxon>
        <taxon>Coccinellidae</taxon>
        <taxon>Epilachninae</taxon>
        <taxon>Epilachnini</taxon>
        <taxon>Henosepilachna</taxon>
    </lineage>
</organism>
<dbReference type="InterPro" id="IPR002350">
    <property type="entry name" value="Kazal_dom"/>
</dbReference>
<evidence type="ECO:0000313" key="4">
    <source>
        <dbReference type="Proteomes" id="UP001431783"/>
    </source>
</evidence>
<evidence type="ECO:0000256" key="1">
    <source>
        <dbReference type="SAM" id="SignalP"/>
    </source>
</evidence>
<dbReference type="SUPFAM" id="SSF100895">
    <property type="entry name" value="Kazal-type serine protease inhibitors"/>
    <property type="match status" value="1"/>
</dbReference>
<reference evidence="3 4" key="1">
    <citation type="submission" date="2023-03" db="EMBL/GenBank/DDBJ databases">
        <title>Genome insight into feeding habits of ladybird beetles.</title>
        <authorList>
            <person name="Li H.-S."/>
            <person name="Huang Y.-H."/>
            <person name="Pang H."/>
        </authorList>
    </citation>
    <scope>NUCLEOTIDE SEQUENCE [LARGE SCALE GENOMIC DNA]</scope>
    <source>
        <strain evidence="3">SYSU_2023b</strain>
        <tissue evidence="3">Whole body</tissue>
    </source>
</reference>
<dbReference type="Gene3D" id="3.30.60.30">
    <property type="match status" value="1"/>
</dbReference>
<keyword evidence="1" id="KW-0732">Signal</keyword>
<dbReference type="Pfam" id="PF07648">
    <property type="entry name" value="Kazal_2"/>
    <property type="match status" value="1"/>
</dbReference>
<proteinExistence type="predicted"/>
<sequence>MKRILILFNFVIFLHLVLCHIRNDDIEKNIQRCMGSCVMPKAQVYAPVCASDGNTYSSRHLVMCRDACSTQYGHGLQVVYEGPCSYAYNHQNPSIHG</sequence>
<gene>
    <name evidence="3" type="ORF">WA026_023260</name>
</gene>